<dbReference type="AlphaFoldDB" id="A0A5C5ZZ48"/>
<evidence type="ECO:0000313" key="1">
    <source>
        <dbReference type="EMBL" id="TWT92834.1"/>
    </source>
</evidence>
<gene>
    <name evidence="1" type="ORF">Pla52n_61990</name>
</gene>
<evidence type="ECO:0000313" key="2">
    <source>
        <dbReference type="Proteomes" id="UP000320176"/>
    </source>
</evidence>
<accession>A0A5C5ZZ48</accession>
<sequence length="303" mass="35214">MAGLAQKESYPNSIELLLWNRSWSDEDLVKFFEYVFKMFPVLSESGHVFGISGKGWRTFYPTDKFLGALKNRGPKELGTIIFRELDPRLDIRFDRDPLDCGRVNIACSIDEWNDKGGSQILRDLLDFLEVDYGHLNPTKYFNIDHFHRVAAAPTFEGSLICVWEPPASDKLLPASTYEELLSLWERDRGYRSKDPVVYVERPVLVYPVSVLCDFHLSIPVRKNCSLRDWIGQRSDRGVIENVNQVNYFWKVEPDCIESVTKELWTAGFFNASEHFEIGGWDGELQLPLFRHIKQLERHLFKSK</sequence>
<proteinExistence type="predicted"/>
<dbReference type="EMBL" id="SJPN01000010">
    <property type="protein sequence ID" value="TWT92834.1"/>
    <property type="molecule type" value="Genomic_DNA"/>
</dbReference>
<reference evidence="1 2" key="1">
    <citation type="submission" date="2019-02" db="EMBL/GenBank/DDBJ databases">
        <title>Deep-cultivation of Planctomycetes and their phenomic and genomic characterization uncovers novel biology.</title>
        <authorList>
            <person name="Wiegand S."/>
            <person name="Jogler M."/>
            <person name="Boedeker C."/>
            <person name="Pinto D."/>
            <person name="Vollmers J."/>
            <person name="Rivas-Marin E."/>
            <person name="Kohn T."/>
            <person name="Peeters S.H."/>
            <person name="Heuer A."/>
            <person name="Rast P."/>
            <person name="Oberbeckmann S."/>
            <person name="Bunk B."/>
            <person name="Jeske O."/>
            <person name="Meyerdierks A."/>
            <person name="Storesund J.E."/>
            <person name="Kallscheuer N."/>
            <person name="Luecker S."/>
            <person name="Lage O.M."/>
            <person name="Pohl T."/>
            <person name="Merkel B.J."/>
            <person name="Hornburger P."/>
            <person name="Mueller R.-W."/>
            <person name="Bruemmer F."/>
            <person name="Labrenz M."/>
            <person name="Spormann A.M."/>
            <person name="Op Den Camp H."/>
            <person name="Overmann J."/>
            <person name="Amann R."/>
            <person name="Jetten M.S.M."/>
            <person name="Mascher T."/>
            <person name="Medema M.H."/>
            <person name="Devos D.P."/>
            <person name="Kaster A.-K."/>
            <person name="Ovreas L."/>
            <person name="Rohde M."/>
            <person name="Galperin M.Y."/>
            <person name="Jogler C."/>
        </authorList>
    </citation>
    <scope>NUCLEOTIDE SEQUENCE [LARGE SCALE GENOMIC DNA]</scope>
    <source>
        <strain evidence="1 2">Pla52n</strain>
    </source>
</reference>
<name>A0A5C5ZZ48_9BACT</name>
<dbReference type="Proteomes" id="UP000320176">
    <property type="component" value="Unassembled WGS sequence"/>
</dbReference>
<protein>
    <submittedName>
        <fullName evidence="1">Uncharacterized protein</fullName>
    </submittedName>
</protein>
<organism evidence="1 2">
    <name type="scientific">Stieleria varia</name>
    <dbReference type="NCBI Taxonomy" id="2528005"/>
    <lineage>
        <taxon>Bacteria</taxon>
        <taxon>Pseudomonadati</taxon>
        <taxon>Planctomycetota</taxon>
        <taxon>Planctomycetia</taxon>
        <taxon>Pirellulales</taxon>
        <taxon>Pirellulaceae</taxon>
        <taxon>Stieleria</taxon>
    </lineage>
</organism>
<keyword evidence="2" id="KW-1185">Reference proteome</keyword>
<comment type="caution">
    <text evidence="1">The sequence shown here is derived from an EMBL/GenBank/DDBJ whole genome shotgun (WGS) entry which is preliminary data.</text>
</comment>